<dbReference type="Pfam" id="PF04203">
    <property type="entry name" value="Sortase"/>
    <property type="match status" value="1"/>
</dbReference>
<keyword evidence="1" id="KW-0378">Hydrolase</keyword>
<protein>
    <recommendedName>
        <fullName evidence="5">Class F sortase</fullName>
    </recommendedName>
</protein>
<reference evidence="3" key="1">
    <citation type="submission" date="2020-10" db="EMBL/GenBank/DDBJ databases">
        <title>Taxonomic study of unclassified bacteria belonging to the class Ktedonobacteria.</title>
        <authorList>
            <person name="Yabe S."/>
            <person name="Wang C.M."/>
            <person name="Zheng Y."/>
            <person name="Sakai Y."/>
            <person name="Cavaletti L."/>
            <person name="Monciardini P."/>
            <person name="Donadio S."/>
        </authorList>
    </citation>
    <scope>NUCLEOTIDE SEQUENCE</scope>
    <source>
        <strain evidence="3">SOSP1-1</strain>
    </source>
</reference>
<feature type="transmembrane region" description="Helical" evidence="2">
    <location>
        <begin position="6"/>
        <end position="23"/>
    </location>
</feature>
<evidence type="ECO:0000256" key="2">
    <source>
        <dbReference type="SAM" id="Phobius"/>
    </source>
</evidence>
<dbReference type="Proteomes" id="UP000612362">
    <property type="component" value="Unassembled WGS sequence"/>
</dbReference>
<organism evidence="3 4">
    <name type="scientific">Ktedonospora formicarum</name>
    <dbReference type="NCBI Taxonomy" id="2778364"/>
    <lineage>
        <taxon>Bacteria</taxon>
        <taxon>Bacillati</taxon>
        <taxon>Chloroflexota</taxon>
        <taxon>Ktedonobacteria</taxon>
        <taxon>Ktedonobacterales</taxon>
        <taxon>Ktedonobacteraceae</taxon>
        <taxon>Ktedonospora</taxon>
    </lineage>
</organism>
<evidence type="ECO:0008006" key="5">
    <source>
        <dbReference type="Google" id="ProtNLM"/>
    </source>
</evidence>
<comment type="caution">
    <text evidence="3">The sequence shown here is derived from an EMBL/GenBank/DDBJ whole genome shotgun (WGS) entry which is preliminary data.</text>
</comment>
<sequence length="197" mass="21210">MKKLLFYGGLVLIALFGLLVYNYNQQTKQSGAQAYMTNVAPWQPARLRIPNLSLDAPVIGVGSTASGKMDAPTSQAINSPYWTSVFWYELGAAPGQAGNAIIAGHIDRVGGDPAVFWSLNTLAKGAQIFIVTGEGKTLTYVVDGAKSYSANDPGEEAQNDVFGPTNQHHLNLITCSGAWTENGYDQRLVVFTHQENT</sequence>
<dbReference type="GO" id="GO:0016787">
    <property type="term" value="F:hydrolase activity"/>
    <property type="evidence" value="ECO:0007669"/>
    <property type="project" value="UniProtKB-KW"/>
</dbReference>
<dbReference type="CDD" id="cd05829">
    <property type="entry name" value="Sortase_F"/>
    <property type="match status" value="1"/>
</dbReference>
<proteinExistence type="predicted"/>
<dbReference type="InterPro" id="IPR042001">
    <property type="entry name" value="Sortase_F"/>
</dbReference>
<dbReference type="AlphaFoldDB" id="A0A8J3MPP7"/>
<accession>A0A8J3MPP7</accession>
<dbReference type="EMBL" id="BNJF01000001">
    <property type="protein sequence ID" value="GHO43135.1"/>
    <property type="molecule type" value="Genomic_DNA"/>
</dbReference>
<evidence type="ECO:0000256" key="1">
    <source>
        <dbReference type="ARBA" id="ARBA00022801"/>
    </source>
</evidence>
<keyword evidence="2" id="KW-1133">Transmembrane helix</keyword>
<dbReference type="InterPro" id="IPR023365">
    <property type="entry name" value="Sortase_dom-sf"/>
</dbReference>
<gene>
    <name evidence="3" type="ORF">KSX_12980</name>
</gene>
<name>A0A8J3MPP7_9CHLR</name>
<evidence type="ECO:0000313" key="3">
    <source>
        <dbReference type="EMBL" id="GHO43135.1"/>
    </source>
</evidence>
<keyword evidence="2" id="KW-0812">Transmembrane</keyword>
<dbReference type="InterPro" id="IPR005754">
    <property type="entry name" value="Sortase"/>
</dbReference>
<keyword evidence="2" id="KW-0472">Membrane</keyword>
<keyword evidence="4" id="KW-1185">Reference proteome</keyword>
<evidence type="ECO:0000313" key="4">
    <source>
        <dbReference type="Proteomes" id="UP000612362"/>
    </source>
</evidence>
<dbReference type="Gene3D" id="2.40.260.10">
    <property type="entry name" value="Sortase"/>
    <property type="match status" value="1"/>
</dbReference>
<dbReference type="SUPFAM" id="SSF63817">
    <property type="entry name" value="Sortase"/>
    <property type="match status" value="1"/>
</dbReference>
<dbReference type="RefSeq" id="WP_220192622.1">
    <property type="nucleotide sequence ID" value="NZ_BNJF01000001.1"/>
</dbReference>